<organism evidence="1 2">
    <name type="scientific">Cellulomonas humilata</name>
    <dbReference type="NCBI Taxonomy" id="144055"/>
    <lineage>
        <taxon>Bacteria</taxon>
        <taxon>Bacillati</taxon>
        <taxon>Actinomycetota</taxon>
        <taxon>Actinomycetes</taxon>
        <taxon>Micrococcales</taxon>
        <taxon>Cellulomonadaceae</taxon>
        <taxon>Cellulomonas</taxon>
    </lineage>
</organism>
<dbReference type="EMBL" id="JAUSVB010000005">
    <property type="protein sequence ID" value="MDQ0375067.1"/>
    <property type="molecule type" value="Genomic_DNA"/>
</dbReference>
<sequence length="73" mass="7006">MRTLERATAGAVVVLACITFGGSGAYSADQSSQAATAGLASGQPATCAEAGTGAVVPIAPRPAQHVPGAMHAV</sequence>
<proteinExistence type="predicted"/>
<accession>A0ABU0EJT1</accession>
<dbReference type="RefSeq" id="WP_307493880.1">
    <property type="nucleotide sequence ID" value="NZ_JAUSVB010000005.1"/>
</dbReference>
<keyword evidence="2" id="KW-1185">Reference proteome</keyword>
<dbReference type="Proteomes" id="UP001239626">
    <property type="component" value="Unassembled WGS sequence"/>
</dbReference>
<protein>
    <submittedName>
        <fullName evidence="1">Uncharacterized protein</fullName>
    </submittedName>
</protein>
<evidence type="ECO:0000313" key="1">
    <source>
        <dbReference type="EMBL" id="MDQ0375067.1"/>
    </source>
</evidence>
<reference evidence="1 2" key="1">
    <citation type="submission" date="2023-07" db="EMBL/GenBank/DDBJ databases">
        <title>Sorghum-associated microbial communities from plants grown in Nebraska, USA.</title>
        <authorList>
            <person name="Schachtman D."/>
        </authorList>
    </citation>
    <scope>NUCLEOTIDE SEQUENCE [LARGE SCALE GENOMIC DNA]</scope>
    <source>
        <strain evidence="1 2">BE332</strain>
    </source>
</reference>
<dbReference type="PROSITE" id="PS51257">
    <property type="entry name" value="PROKAR_LIPOPROTEIN"/>
    <property type="match status" value="1"/>
</dbReference>
<comment type="caution">
    <text evidence="1">The sequence shown here is derived from an EMBL/GenBank/DDBJ whole genome shotgun (WGS) entry which is preliminary data.</text>
</comment>
<gene>
    <name evidence="1" type="ORF">J2X26_003397</name>
</gene>
<name>A0ABU0EJT1_9CELL</name>
<evidence type="ECO:0000313" key="2">
    <source>
        <dbReference type="Proteomes" id="UP001239626"/>
    </source>
</evidence>